<evidence type="ECO:0000313" key="2">
    <source>
        <dbReference type="Proteomes" id="UP000242915"/>
    </source>
</evidence>
<dbReference type="Proteomes" id="UP000242915">
    <property type="component" value="Unassembled WGS sequence"/>
</dbReference>
<reference evidence="2" key="1">
    <citation type="submission" date="2017-06" db="EMBL/GenBank/DDBJ databases">
        <authorList>
            <person name="Varghese N."/>
            <person name="Submissions S."/>
        </authorList>
    </citation>
    <scope>NUCLEOTIDE SEQUENCE [LARGE SCALE GENOMIC DNA]</scope>
    <source>
        <strain evidence="2">CIP 108523</strain>
    </source>
</reference>
<dbReference type="Pfam" id="PF04964">
    <property type="entry name" value="Flp_Fap"/>
    <property type="match status" value="1"/>
</dbReference>
<organism evidence="1 2">
    <name type="scientific">Pseudomonas segetis</name>
    <dbReference type="NCBI Taxonomy" id="298908"/>
    <lineage>
        <taxon>Bacteria</taxon>
        <taxon>Pseudomonadati</taxon>
        <taxon>Pseudomonadota</taxon>
        <taxon>Gammaproteobacteria</taxon>
        <taxon>Pseudomonadales</taxon>
        <taxon>Pseudomonadaceae</taxon>
        <taxon>Pseudomonas</taxon>
    </lineage>
</organism>
<keyword evidence="2" id="KW-1185">Reference proteome</keyword>
<dbReference type="EMBL" id="FZOG01000002">
    <property type="protein sequence ID" value="SNS29691.1"/>
    <property type="molecule type" value="Genomic_DNA"/>
</dbReference>
<name>A0A239DCQ8_9PSED</name>
<gene>
    <name evidence="1" type="ORF">SAMN05216255_2176</name>
</gene>
<protein>
    <submittedName>
        <fullName evidence="1">Flp pilus assembly protein, pilin Flp</fullName>
    </submittedName>
</protein>
<evidence type="ECO:0000313" key="1">
    <source>
        <dbReference type="EMBL" id="SNS29691.1"/>
    </source>
</evidence>
<proteinExistence type="predicted"/>
<sequence>MSLINMIRKLHIAAVVKATTFLKEEKGAAGIEYAITATLVAVVLVSFSSDIKTGLDTVFGQICDALGSECGIAPTATP</sequence>
<dbReference type="AlphaFoldDB" id="A0A239DCQ8"/>
<accession>A0A239DCQ8</accession>
<dbReference type="InterPro" id="IPR007047">
    <property type="entry name" value="Flp_Fap"/>
</dbReference>
<dbReference type="RefSeq" id="WP_245851417.1">
    <property type="nucleotide sequence ID" value="NZ_FZOG01000002.1"/>
</dbReference>